<feature type="transmembrane region" description="Helical" evidence="2">
    <location>
        <begin position="29"/>
        <end position="50"/>
    </location>
</feature>
<dbReference type="RefSeq" id="WP_326832718.1">
    <property type="nucleotide sequence ID" value="NZ_BAABLL010000010.1"/>
</dbReference>
<name>A0ABV8R6Q4_9MICC</name>
<organism evidence="3 4">
    <name type="scientific">Arthrobacter cryoconiti</name>
    <dbReference type="NCBI Taxonomy" id="748907"/>
    <lineage>
        <taxon>Bacteria</taxon>
        <taxon>Bacillati</taxon>
        <taxon>Actinomycetota</taxon>
        <taxon>Actinomycetes</taxon>
        <taxon>Micrococcales</taxon>
        <taxon>Micrococcaceae</taxon>
        <taxon>Arthrobacter</taxon>
    </lineage>
</organism>
<feature type="region of interest" description="Disordered" evidence="1">
    <location>
        <begin position="96"/>
        <end position="139"/>
    </location>
</feature>
<gene>
    <name evidence="3" type="ORF">ACFOW9_14840</name>
</gene>
<keyword evidence="4" id="KW-1185">Reference proteome</keyword>
<proteinExistence type="predicted"/>
<reference evidence="4" key="1">
    <citation type="journal article" date="2019" name="Int. J. Syst. Evol. Microbiol.">
        <title>The Global Catalogue of Microorganisms (GCM) 10K type strain sequencing project: providing services to taxonomists for standard genome sequencing and annotation.</title>
        <authorList>
            <consortium name="The Broad Institute Genomics Platform"/>
            <consortium name="The Broad Institute Genome Sequencing Center for Infectious Disease"/>
            <person name="Wu L."/>
            <person name="Ma J."/>
        </authorList>
    </citation>
    <scope>NUCLEOTIDE SEQUENCE [LARGE SCALE GENOMIC DNA]</scope>
    <source>
        <strain evidence="4">CGMCC 1.10698</strain>
    </source>
</reference>
<keyword evidence="2" id="KW-0472">Membrane</keyword>
<sequence length="139" mass="14909">MHSLILLAETVSPNPQIPTLRPGLSEDQITPGLLGFVITFSIVIVMFFLIRDMIRRVRRVRYRAQVSDGGGSHGPRADYIDIPIMSDEAVRAAGFAVEENSLPSSKKQADAGDQPSGQENARPTTTGTGASSGDATQKN</sequence>
<accession>A0ABV8R6Q4</accession>
<evidence type="ECO:0000313" key="4">
    <source>
        <dbReference type="Proteomes" id="UP001595773"/>
    </source>
</evidence>
<protein>
    <submittedName>
        <fullName evidence="3">Uncharacterized protein</fullName>
    </submittedName>
</protein>
<dbReference type="Proteomes" id="UP001595773">
    <property type="component" value="Unassembled WGS sequence"/>
</dbReference>
<feature type="compositionally biased region" description="Low complexity" evidence="1">
    <location>
        <begin position="124"/>
        <end position="139"/>
    </location>
</feature>
<evidence type="ECO:0000313" key="3">
    <source>
        <dbReference type="EMBL" id="MFC4266884.1"/>
    </source>
</evidence>
<evidence type="ECO:0000256" key="1">
    <source>
        <dbReference type="SAM" id="MobiDB-lite"/>
    </source>
</evidence>
<comment type="caution">
    <text evidence="3">The sequence shown here is derived from an EMBL/GenBank/DDBJ whole genome shotgun (WGS) entry which is preliminary data.</text>
</comment>
<keyword evidence="2" id="KW-1133">Transmembrane helix</keyword>
<keyword evidence="2" id="KW-0812">Transmembrane</keyword>
<evidence type="ECO:0000256" key="2">
    <source>
        <dbReference type="SAM" id="Phobius"/>
    </source>
</evidence>
<dbReference type="EMBL" id="JBHSCQ010000022">
    <property type="protein sequence ID" value="MFC4266884.1"/>
    <property type="molecule type" value="Genomic_DNA"/>
</dbReference>